<feature type="region of interest" description="Disordered" evidence="9">
    <location>
        <begin position="1"/>
        <end position="27"/>
    </location>
</feature>
<name>A0A6P8NT30_GEOSA</name>
<dbReference type="InterPro" id="IPR003879">
    <property type="entry name" value="Butyrophylin_SPRY"/>
</dbReference>
<evidence type="ECO:0000313" key="13">
    <source>
        <dbReference type="Proteomes" id="UP000515159"/>
    </source>
</evidence>
<dbReference type="PRINTS" id="PR01407">
    <property type="entry name" value="BUTYPHLNCDUF"/>
</dbReference>
<keyword evidence="13" id="KW-1185">Reference proteome</keyword>
<dbReference type="Pfam" id="PF07686">
    <property type="entry name" value="V-set"/>
    <property type="match status" value="1"/>
</dbReference>
<feature type="domain" description="Ig-like" evidence="12">
    <location>
        <begin position="30"/>
        <end position="145"/>
    </location>
</feature>
<dbReference type="Pfam" id="PF22705">
    <property type="entry name" value="C2-set_3"/>
    <property type="match status" value="1"/>
</dbReference>
<comment type="subcellular location">
    <subcellularLocation>
        <location evidence="1">Membrane</location>
        <topology evidence="1">Single-pass type I membrane protein</topology>
    </subcellularLocation>
</comment>
<dbReference type="SMART" id="SM00409">
    <property type="entry name" value="IG"/>
    <property type="match status" value="1"/>
</dbReference>
<evidence type="ECO:0000313" key="14">
    <source>
        <dbReference type="RefSeq" id="XP_033779532.1"/>
    </source>
</evidence>
<dbReference type="AlphaFoldDB" id="A0A6P8NT30"/>
<keyword evidence="5 10" id="KW-1133">Transmembrane helix</keyword>
<evidence type="ECO:0000256" key="8">
    <source>
        <dbReference type="ARBA" id="ARBA00023319"/>
    </source>
</evidence>
<dbReference type="InterPro" id="IPR013320">
    <property type="entry name" value="ConA-like_dom_sf"/>
</dbReference>
<evidence type="ECO:0000256" key="5">
    <source>
        <dbReference type="ARBA" id="ARBA00022989"/>
    </source>
</evidence>
<evidence type="ECO:0000259" key="12">
    <source>
        <dbReference type="PROSITE" id="PS50835"/>
    </source>
</evidence>
<dbReference type="FunFam" id="2.60.40.10:FF:000183">
    <property type="entry name" value="Myelin-oligodendrocyte glycoprotein"/>
    <property type="match status" value="1"/>
</dbReference>
<dbReference type="SUPFAM" id="SSF48726">
    <property type="entry name" value="Immunoglobulin"/>
    <property type="match status" value="2"/>
</dbReference>
<dbReference type="Pfam" id="PF13765">
    <property type="entry name" value="PRY"/>
    <property type="match status" value="1"/>
</dbReference>
<keyword evidence="4" id="KW-0732">Signal</keyword>
<dbReference type="Proteomes" id="UP000515159">
    <property type="component" value="Chromosome 16"/>
</dbReference>
<dbReference type="InterPro" id="IPR006574">
    <property type="entry name" value="PRY"/>
</dbReference>
<dbReference type="InterPro" id="IPR013106">
    <property type="entry name" value="Ig_V-set"/>
</dbReference>
<dbReference type="InterPro" id="IPR003877">
    <property type="entry name" value="SPRY_dom"/>
</dbReference>
<comment type="similarity">
    <text evidence="2">Belongs to the immunoglobulin superfamily. BTN/MOG family.</text>
</comment>
<dbReference type="InterPro" id="IPR001870">
    <property type="entry name" value="B30.2/SPRY"/>
</dbReference>
<gene>
    <name evidence="14" type="primary">LOC117349914</name>
</gene>
<keyword evidence="6 10" id="KW-0472">Membrane</keyword>
<keyword evidence="8" id="KW-0393">Immunoglobulin domain</keyword>
<dbReference type="PROSITE" id="PS50835">
    <property type="entry name" value="IG_LIKE"/>
    <property type="match status" value="2"/>
</dbReference>
<dbReference type="GO" id="GO:0050852">
    <property type="term" value="P:T cell receptor signaling pathway"/>
    <property type="evidence" value="ECO:0007669"/>
    <property type="project" value="TreeGrafter"/>
</dbReference>
<sequence>MRNNTGKKLVPISANSNSSPTLAPQGLTPPHSYVERFKVIGPDQPVVAVLGEYAMLSCRLLPPMSTEHMHIRWFRNGFHDVVHLYENQKDQIGQQSPEYQGRTELITNHINGSVSLRINNVGFNDEGTYTCFFQSPENYEEANVELKRASLGSALSISVIDHQDRGIRVLCESSGWYPEPEVIWRQEDGQRPIPASDTETQEHDGLIKVKTSLLMRTNQYGKISCHIRNALLNQEREMAISIADAFYQRVSRWVTSLSILLVSVLIPCGLLVVLVVTYLRKESQEKESLSRELEWRKCRFYAVDLTLDPETAHPNLVLSEDRKSISCGYTRQILPDNPKRFDTDLCVLGCQGFTSGKHYWEVEVGDGRCWILGVCEDSVRRKGGILHSPKGGYWTVQRRHGENSDLTFSDTPLSLSDSPRAVGIFLDYEAGKVSFYNPDNKSHLFNFTATFTGTLRPFFYSYYVPLTICPVAAWE</sequence>
<evidence type="ECO:0000259" key="11">
    <source>
        <dbReference type="PROSITE" id="PS50188"/>
    </source>
</evidence>
<keyword evidence="7" id="KW-1015">Disulfide bond</keyword>
<dbReference type="SMART" id="SM00449">
    <property type="entry name" value="SPRY"/>
    <property type="match status" value="1"/>
</dbReference>
<feature type="domain" description="B30.2/SPRY" evidence="11">
    <location>
        <begin position="285"/>
        <end position="475"/>
    </location>
</feature>
<dbReference type="FunFam" id="2.60.120.920:FF:000004">
    <property type="entry name" value="Butyrophilin subfamily 1 member A1"/>
    <property type="match status" value="1"/>
</dbReference>
<feature type="domain" description="Ig-like" evidence="12">
    <location>
        <begin position="167"/>
        <end position="241"/>
    </location>
</feature>
<dbReference type="InterPro" id="IPR050504">
    <property type="entry name" value="IgSF_BTN/MOG"/>
</dbReference>
<dbReference type="PANTHER" id="PTHR24100:SF149">
    <property type="entry name" value="BG-LIKE ANTIGEN 1-RELATED"/>
    <property type="match status" value="1"/>
</dbReference>
<dbReference type="KEGG" id="gsh:117349914"/>
<keyword evidence="3 10" id="KW-0812">Transmembrane</keyword>
<dbReference type="InterPro" id="IPR003599">
    <property type="entry name" value="Ig_sub"/>
</dbReference>
<dbReference type="PROSITE" id="PS50188">
    <property type="entry name" value="B302_SPRY"/>
    <property type="match status" value="1"/>
</dbReference>
<dbReference type="Gene3D" id="2.60.40.10">
    <property type="entry name" value="Immunoglobulins"/>
    <property type="match status" value="2"/>
</dbReference>
<dbReference type="InterPro" id="IPR013783">
    <property type="entry name" value="Ig-like_fold"/>
</dbReference>
<evidence type="ECO:0000256" key="6">
    <source>
        <dbReference type="ARBA" id="ARBA00023136"/>
    </source>
</evidence>
<dbReference type="InParanoid" id="A0A6P8NT30"/>
<dbReference type="InterPro" id="IPR036179">
    <property type="entry name" value="Ig-like_dom_sf"/>
</dbReference>
<dbReference type="InterPro" id="IPR053896">
    <property type="entry name" value="BTN3A2-like_Ig-C"/>
</dbReference>
<evidence type="ECO:0000256" key="2">
    <source>
        <dbReference type="ARBA" id="ARBA00007591"/>
    </source>
</evidence>
<dbReference type="SUPFAM" id="SSF49899">
    <property type="entry name" value="Concanavalin A-like lectins/glucanases"/>
    <property type="match status" value="1"/>
</dbReference>
<dbReference type="OrthoDB" id="9986391at2759"/>
<dbReference type="PANTHER" id="PTHR24100">
    <property type="entry name" value="BUTYROPHILIN"/>
    <property type="match status" value="1"/>
</dbReference>
<dbReference type="GO" id="GO:0009897">
    <property type="term" value="C:external side of plasma membrane"/>
    <property type="evidence" value="ECO:0007669"/>
    <property type="project" value="TreeGrafter"/>
</dbReference>
<reference evidence="14" key="1">
    <citation type="submission" date="2025-08" db="UniProtKB">
        <authorList>
            <consortium name="RefSeq"/>
        </authorList>
    </citation>
    <scope>IDENTIFICATION</scope>
</reference>
<organism evidence="13 14">
    <name type="scientific">Geotrypetes seraphini</name>
    <name type="common">Gaboon caecilian</name>
    <name type="synonym">Caecilia seraphini</name>
    <dbReference type="NCBI Taxonomy" id="260995"/>
    <lineage>
        <taxon>Eukaryota</taxon>
        <taxon>Metazoa</taxon>
        <taxon>Chordata</taxon>
        <taxon>Craniata</taxon>
        <taxon>Vertebrata</taxon>
        <taxon>Euteleostomi</taxon>
        <taxon>Amphibia</taxon>
        <taxon>Gymnophiona</taxon>
        <taxon>Geotrypetes</taxon>
    </lineage>
</organism>
<evidence type="ECO:0000256" key="10">
    <source>
        <dbReference type="SAM" id="Phobius"/>
    </source>
</evidence>
<dbReference type="Pfam" id="PF00622">
    <property type="entry name" value="SPRY"/>
    <property type="match status" value="1"/>
</dbReference>
<dbReference type="InterPro" id="IPR007110">
    <property type="entry name" value="Ig-like_dom"/>
</dbReference>
<dbReference type="RefSeq" id="XP_033779532.1">
    <property type="nucleotide sequence ID" value="XM_033923641.1"/>
</dbReference>
<evidence type="ECO:0000256" key="7">
    <source>
        <dbReference type="ARBA" id="ARBA00023157"/>
    </source>
</evidence>
<dbReference type="Gene3D" id="2.60.120.920">
    <property type="match status" value="1"/>
</dbReference>
<dbReference type="GO" id="GO:0001817">
    <property type="term" value="P:regulation of cytokine production"/>
    <property type="evidence" value="ECO:0007669"/>
    <property type="project" value="TreeGrafter"/>
</dbReference>
<evidence type="ECO:0000256" key="1">
    <source>
        <dbReference type="ARBA" id="ARBA00004479"/>
    </source>
</evidence>
<dbReference type="SMART" id="SM00406">
    <property type="entry name" value="IGv"/>
    <property type="match status" value="1"/>
</dbReference>
<dbReference type="FunFam" id="2.60.40.10:FF:000088">
    <property type="entry name" value="Butyrophilin subfamily 1 member A1"/>
    <property type="match status" value="1"/>
</dbReference>
<evidence type="ECO:0000256" key="3">
    <source>
        <dbReference type="ARBA" id="ARBA00022692"/>
    </source>
</evidence>
<dbReference type="CDD" id="cd05713">
    <property type="entry name" value="IgV_MOG_like"/>
    <property type="match status" value="1"/>
</dbReference>
<protein>
    <submittedName>
        <fullName evidence="14">Butyrophilin subfamily 1 member A1-like isoform X1</fullName>
    </submittedName>
</protein>
<accession>A0A6P8NT30</accession>
<dbReference type="SMART" id="SM00589">
    <property type="entry name" value="PRY"/>
    <property type="match status" value="1"/>
</dbReference>
<evidence type="ECO:0000256" key="9">
    <source>
        <dbReference type="SAM" id="MobiDB-lite"/>
    </source>
</evidence>
<feature type="transmembrane region" description="Helical" evidence="10">
    <location>
        <begin position="253"/>
        <end position="279"/>
    </location>
</feature>
<evidence type="ECO:0000256" key="4">
    <source>
        <dbReference type="ARBA" id="ARBA00022729"/>
    </source>
</evidence>
<dbReference type="GO" id="GO:0005102">
    <property type="term" value="F:signaling receptor binding"/>
    <property type="evidence" value="ECO:0007669"/>
    <property type="project" value="TreeGrafter"/>
</dbReference>
<dbReference type="GeneID" id="117349914"/>
<feature type="compositionally biased region" description="Polar residues" evidence="9">
    <location>
        <begin position="13"/>
        <end position="22"/>
    </location>
</feature>
<proteinExistence type="inferred from homology"/>
<dbReference type="InterPro" id="IPR043136">
    <property type="entry name" value="B30.2/SPRY_sf"/>
</dbReference>